<dbReference type="Pfam" id="PF01148">
    <property type="entry name" value="CTP_transf_1"/>
    <property type="match status" value="1"/>
</dbReference>
<evidence type="ECO:0000256" key="17">
    <source>
        <dbReference type="ARBA" id="ARBA00023264"/>
    </source>
</evidence>
<feature type="transmembrane region" description="Helical" evidence="19">
    <location>
        <begin position="137"/>
        <end position="159"/>
    </location>
</feature>
<feature type="transmembrane region" description="Helical" evidence="19">
    <location>
        <begin position="57"/>
        <end position="78"/>
    </location>
</feature>
<keyword evidence="17" id="KW-1208">Phospholipid metabolism</keyword>
<dbReference type="PANTHER" id="PTHR46382:SF1">
    <property type="entry name" value="PHOSPHATIDATE CYTIDYLYLTRANSFERASE"/>
    <property type="match status" value="1"/>
</dbReference>
<feature type="transmembrane region" description="Helical" evidence="19">
    <location>
        <begin position="250"/>
        <end position="270"/>
    </location>
</feature>
<evidence type="ECO:0000256" key="2">
    <source>
        <dbReference type="ARBA" id="ARBA00004651"/>
    </source>
</evidence>
<comment type="subcellular location">
    <subcellularLocation>
        <location evidence="2">Cell membrane</location>
        <topology evidence="2">Multi-pass membrane protein</topology>
    </subcellularLocation>
</comment>
<comment type="similarity">
    <text evidence="5 18">Belongs to the CDS family.</text>
</comment>
<feature type="transmembrane region" description="Helical" evidence="19">
    <location>
        <begin position="12"/>
        <end position="45"/>
    </location>
</feature>
<dbReference type="AlphaFoldDB" id="A0A317T9V9"/>
<feature type="transmembrane region" description="Helical" evidence="19">
    <location>
        <begin position="207"/>
        <end position="229"/>
    </location>
</feature>
<evidence type="ECO:0000256" key="4">
    <source>
        <dbReference type="ARBA" id="ARBA00005189"/>
    </source>
</evidence>
<keyword evidence="16" id="KW-0594">Phospholipid biosynthesis</keyword>
<feature type="transmembrane region" description="Helical" evidence="19">
    <location>
        <begin position="107"/>
        <end position="131"/>
    </location>
</feature>
<keyword evidence="10 18" id="KW-0808">Transferase</keyword>
<dbReference type="EC" id="2.7.7.41" evidence="6 18"/>
<feature type="transmembrane region" description="Helical" evidence="19">
    <location>
        <begin position="180"/>
        <end position="201"/>
    </location>
</feature>
<protein>
    <recommendedName>
        <fullName evidence="7 18">Phosphatidate cytidylyltransferase</fullName>
        <ecNumber evidence="6 18">2.7.7.41</ecNumber>
    </recommendedName>
</protein>
<proteinExistence type="inferred from homology"/>
<reference evidence="21" key="1">
    <citation type="submission" date="2017-10" db="EMBL/GenBank/DDBJ databases">
        <authorList>
            <person name="Gaisin V.A."/>
            <person name="Rysina M.S."/>
            <person name="Grouzdev D.S."/>
        </authorList>
    </citation>
    <scope>NUCLEOTIDE SEQUENCE [LARGE SCALE GENOMIC DNA]</scope>
    <source>
        <strain evidence="21">V1</strain>
    </source>
</reference>
<dbReference type="UniPathway" id="UPA00557">
    <property type="reaction ID" value="UER00614"/>
</dbReference>
<dbReference type="OrthoDB" id="9799199at2"/>
<evidence type="ECO:0000256" key="3">
    <source>
        <dbReference type="ARBA" id="ARBA00005119"/>
    </source>
</evidence>
<keyword evidence="15 19" id="KW-0472">Membrane</keyword>
<keyword evidence="21" id="KW-1185">Reference proteome</keyword>
<evidence type="ECO:0000256" key="18">
    <source>
        <dbReference type="RuleBase" id="RU003938"/>
    </source>
</evidence>
<gene>
    <name evidence="20" type="ORF">CR164_04840</name>
</gene>
<sequence length="277" mass="30938">MAETGTSNLLKRVAVALIGIPVIVWLTWMGGVFFFSLILLLALLASYEFYRLLSVRAFPPALPWFLFFSLVLQLNFFVQVTEPWLLFLVILMVFLVMELFRTAGSRIVNIGSSMTALLYVNTAFGSLMLIRNFEPTGFSYVLLLFVCIWSADIMAYFGGSRLGGKFFKQKFFERLSPHKTWEGFFAGCAGSVLGSAVVAYFDSALHTVFALFSGLFIGLLSPLGDLIESMFKRDAEVKDSSSLIPGHGGILDRFDTVMFISPLLYLYLFFARSLSGL</sequence>
<evidence type="ECO:0000256" key="14">
    <source>
        <dbReference type="ARBA" id="ARBA00023098"/>
    </source>
</evidence>
<dbReference type="GO" id="GO:0016024">
    <property type="term" value="P:CDP-diacylglycerol biosynthetic process"/>
    <property type="evidence" value="ECO:0007669"/>
    <property type="project" value="UniProtKB-UniPathway"/>
</dbReference>
<evidence type="ECO:0000256" key="15">
    <source>
        <dbReference type="ARBA" id="ARBA00023136"/>
    </source>
</evidence>
<keyword evidence="12 18" id="KW-0548">Nucleotidyltransferase</keyword>
<evidence type="ECO:0000313" key="21">
    <source>
        <dbReference type="Proteomes" id="UP000246278"/>
    </source>
</evidence>
<organism evidence="20 21">
    <name type="scientific">Prosthecochloris marina</name>
    <dbReference type="NCBI Taxonomy" id="2017681"/>
    <lineage>
        <taxon>Bacteria</taxon>
        <taxon>Pseudomonadati</taxon>
        <taxon>Chlorobiota</taxon>
        <taxon>Chlorobiia</taxon>
        <taxon>Chlorobiales</taxon>
        <taxon>Chlorobiaceae</taxon>
        <taxon>Prosthecochloris</taxon>
    </lineage>
</organism>
<evidence type="ECO:0000313" key="20">
    <source>
        <dbReference type="EMBL" id="PWW82567.1"/>
    </source>
</evidence>
<keyword evidence="8" id="KW-1003">Cell membrane</keyword>
<evidence type="ECO:0000256" key="6">
    <source>
        <dbReference type="ARBA" id="ARBA00012487"/>
    </source>
</evidence>
<comment type="pathway">
    <text evidence="3 18">Phospholipid metabolism; CDP-diacylglycerol biosynthesis; CDP-diacylglycerol from sn-glycerol 3-phosphate: step 3/3.</text>
</comment>
<name>A0A317T9V9_9CHLB</name>
<dbReference type="RefSeq" id="WP_110023045.1">
    <property type="nucleotide sequence ID" value="NZ_PDNZ01000003.1"/>
</dbReference>
<dbReference type="GO" id="GO:0004605">
    <property type="term" value="F:phosphatidate cytidylyltransferase activity"/>
    <property type="evidence" value="ECO:0007669"/>
    <property type="project" value="UniProtKB-EC"/>
</dbReference>
<dbReference type="Proteomes" id="UP000246278">
    <property type="component" value="Unassembled WGS sequence"/>
</dbReference>
<evidence type="ECO:0000256" key="8">
    <source>
        <dbReference type="ARBA" id="ARBA00022475"/>
    </source>
</evidence>
<dbReference type="PROSITE" id="PS01315">
    <property type="entry name" value="CDS"/>
    <property type="match status" value="1"/>
</dbReference>
<comment type="pathway">
    <text evidence="4">Lipid metabolism.</text>
</comment>
<accession>A0A317T9V9</accession>
<dbReference type="GO" id="GO:0005886">
    <property type="term" value="C:plasma membrane"/>
    <property type="evidence" value="ECO:0007669"/>
    <property type="project" value="UniProtKB-SubCell"/>
</dbReference>
<comment type="caution">
    <text evidence="20">The sequence shown here is derived from an EMBL/GenBank/DDBJ whole genome shotgun (WGS) entry which is preliminary data.</text>
</comment>
<dbReference type="PANTHER" id="PTHR46382">
    <property type="entry name" value="PHOSPHATIDATE CYTIDYLYLTRANSFERASE"/>
    <property type="match status" value="1"/>
</dbReference>
<dbReference type="InterPro" id="IPR000374">
    <property type="entry name" value="PC_trans"/>
</dbReference>
<evidence type="ECO:0000256" key="13">
    <source>
        <dbReference type="ARBA" id="ARBA00022989"/>
    </source>
</evidence>
<feature type="transmembrane region" description="Helical" evidence="19">
    <location>
        <begin position="84"/>
        <end position="100"/>
    </location>
</feature>
<evidence type="ECO:0000256" key="9">
    <source>
        <dbReference type="ARBA" id="ARBA00022516"/>
    </source>
</evidence>
<comment type="catalytic activity">
    <reaction evidence="1 18">
        <text>a 1,2-diacyl-sn-glycero-3-phosphate + CTP + H(+) = a CDP-1,2-diacyl-sn-glycerol + diphosphate</text>
        <dbReference type="Rhea" id="RHEA:16229"/>
        <dbReference type="ChEBI" id="CHEBI:15378"/>
        <dbReference type="ChEBI" id="CHEBI:33019"/>
        <dbReference type="ChEBI" id="CHEBI:37563"/>
        <dbReference type="ChEBI" id="CHEBI:58332"/>
        <dbReference type="ChEBI" id="CHEBI:58608"/>
        <dbReference type="EC" id="2.7.7.41"/>
    </reaction>
</comment>
<keyword evidence="13 19" id="KW-1133">Transmembrane helix</keyword>
<keyword evidence="11 18" id="KW-0812">Transmembrane</keyword>
<dbReference type="EMBL" id="PDNZ01000003">
    <property type="protein sequence ID" value="PWW82567.1"/>
    <property type="molecule type" value="Genomic_DNA"/>
</dbReference>
<evidence type="ECO:0000256" key="12">
    <source>
        <dbReference type="ARBA" id="ARBA00022695"/>
    </source>
</evidence>
<evidence type="ECO:0000256" key="10">
    <source>
        <dbReference type="ARBA" id="ARBA00022679"/>
    </source>
</evidence>
<evidence type="ECO:0000256" key="11">
    <source>
        <dbReference type="ARBA" id="ARBA00022692"/>
    </source>
</evidence>
<evidence type="ECO:0000256" key="16">
    <source>
        <dbReference type="ARBA" id="ARBA00023209"/>
    </source>
</evidence>
<evidence type="ECO:0000256" key="5">
    <source>
        <dbReference type="ARBA" id="ARBA00010185"/>
    </source>
</evidence>
<evidence type="ECO:0000256" key="19">
    <source>
        <dbReference type="SAM" id="Phobius"/>
    </source>
</evidence>
<keyword evidence="9" id="KW-0444">Lipid biosynthesis</keyword>
<keyword evidence="14" id="KW-0443">Lipid metabolism</keyword>
<evidence type="ECO:0000256" key="7">
    <source>
        <dbReference type="ARBA" id="ARBA00019373"/>
    </source>
</evidence>
<evidence type="ECO:0000256" key="1">
    <source>
        <dbReference type="ARBA" id="ARBA00001698"/>
    </source>
</evidence>